<dbReference type="InterPro" id="IPR009045">
    <property type="entry name" value="Zn_M74/Hedgehog-like"/>
</dbReference>
<comment type="caution">
    <text evidence="2">The sequence shown here is derived from an EMBL/GenBank/DDBJ whole genome shotgun (WGS) entry which is preliminary data.</text>
</comment>
<feature type="domain" description="D-alanyl-D-alanine carboxypeptidase-like core" evidence="1">
    <location>
        <begin position="254"/>
        <end position="369"/>
    </location>
</feature>
<sequence length="373" mass="39167">MKKGVLVAIAGFAVGAVVLVGGYLLMMAMTIFGAGGAAACAPGAPAPMVSAAAPASGSLPESIAGYSGEQLTNAQAIITAARAMNLGGNAQVIGVMTAMDESSLRNIDYGDWETSGWTNPDGSRTTSIGLFQQQDEWGSRADRLNPQKSATMFFQALIQVPGWDTLPPIIAAHRTQINADANDYQRFLDPATQVVSALTGLPLSSQPGAGTCKIGPAGNNYPAAAGTEPGPWGGYNNGGIPGSALQPIPWAPEHSLRPDATAALIAMDQKFFADNGFHLPINDGYRDFDQQVRDKATYGDGAATPGTSNHGWGLAIDVGTQQHYTISESDATYAWLKQNAAAYGWKHPDWAEPGGSGPREAWHWEYWGKEKSA</sequence>
<dbReference type="CDD" id="cd14814">
    <property type="entry name" value="Peptidase_M15"/>
    <property type="match status" value="1"/>
</dbReference>
<dbReference type="Gene3D" id="3.30.1380.10">
    <property type="match status" value="1"/>
</dbReference>
<reference evidence="3" key="1">
    <citation type="journal article" date="2019" name="Int. J. Syst. Evol. Microbiol.">
        <title>The Global Catalogue of Microorganisms (GCM) 10K type strain sequencing project: providing services to taxonomists for standard genome sequencing and annotation.</title>
        <authorList>
            <consortium name="The Broad Institute Genomics Platform"/>
            <consortium name="The Broad Institute Genome Sequencing Center for Infectious Disease"/>
            <person name="Wu L."/>
            <person name="Ma J."/>
        </authorList>
    </citation>
    <scope>NUCLEOTIDE SEQUENCE [LARGE SCALE GENOMIC DNA]</scope>
    <source>
        <strain evidence="3">JCM 17839</strain>
    </source>
</reference>
<dbReference type="SUPFAM" id="SSF55166">
    <property type="entry name" value="Hedgehog/DD-peptidase"/>
    <property type="match status" value="1"/>
</dbReference>
<gene>
    <name evidence="2" type="ORF">GCM10023171_37060</name>
</gene>
<dbReference type="PANTHER" id="PTHR34385">
    <property type="entry name" value="D-ALANYL-D-ALANINE CARBOXYPEPTIDASE"/>
    <property type="match status" value="1"/>
</dbReference>
<accession>A0ABP8PW77</accession>
<dbReference type="InterPro" id="IPR003709">
    <property type="entry name" value="VanY-like_core_dom"/>
</dbReference>
<dbReference type="Pfam" id="PF02557">
    <property type="entry name" value="VanY"/>
    <property type="match status" value="1"/>
</dbReference>
<dbReference type="RefSeq" id="WP_345188998.1">
    <property type="nucleotide sequence ID" value="NZ_BAABGP010000037.1"/>
</dbReference>
<evidence type="ECO:0000313" key="3">
    <source>
        <dbReference type="Proteomes" id="UP001500731"/>
    </source>
</evidence>
<dbReference type="Proteomes" id="UP001500731">
    <property type="component" value="Unassembled WGS sequence"/>
</dbReference>
<proteinExistence type="predicted"/>
<dbReference type="PANTHER" id="PTHR34385:SF1">
    <property type="entry name" value="PEPTIDOGLYCAN L-ALANYL-D-GLUTAMATE ENDOPEPTIDASE CWLK"/>
    <property type="match status" value="1"/>
</dbReference>
<dbReference type="InterPro" id="IPR052179">
    <property type="entry name" value="DD-CPase-like"/>
</dbReference>
<protein>
    <recommendedName>
        <fullName evidence="1">D-alanyl-D-alanine carboxypeptidase-like core domain-containing protein</fullName>
    </recommendedName>
</protein>
<name>A0ABP8PW77_9MICO</name>
<organism evidence="2 3">
    <name type="scientific">Microbacterium panaciterrae</name>
    <dbReference type="NCBI Taxonomy" id="985759"/>
    <lineage>
        <taxon>Bacteria</taxon>
        <taxon>Bacillati</taxon>
        <taxon>Actinomycetota</taxon>
        <taxon>Actinomycetes</taxon>
        <taxon>Micrococcales</taxon>
        <taxon>Microbacteriaceae</taxon>
        <taxon>Microbacterium</taxon>
    </lineage>
</organism>
<evidence type="ECO:0000259" key="1">
    <source>
        <dbReference type="Pfam" id="PF02557"/>
    </source>
</evidence>
<dbReference type="EMBL" id="BAABGP010000037">
    <property type="protein sequence ID" value="GAA4492239.1"/>
    <property type="molecule type" value="Genomic_DNA"/>
</dbReference>
<keyword evidence="3" id="KW-1185">Reference proteome</keyword>
<evidence type="ECO:0000313" key="2">
    <source>
        <dbReference type="EMBL" id="GAA4492239.1"/>
    </source>
</evidence>